<dbReference type="GO" id="GO:0046914">
    <property type="term" value="F:transition metal ion binding"/>
    <property type="evidence" value="ECO:0007669"/>
    <property type="project" value="InterPro"/>
</dbReference>
<dbReference type="InterPro" id="IPR007167">
    <property type="entry name" value="Fe-transptr_FeoA-like"/>
</dbReference>
<sequence length="83" mass="8784">MRLSDLPRGTDAVIDSVDDHGSTDPVAHRLRELGFVPGEAVRVVATAPLGGDPLAVRIGFTRFALRRTEADRVNVHAAVGTPA</sequence>
<keyword evidence="1" id="KW-0408">Iron</keyword>
<evidence type="ECO:0000259" key="3">
    <source>
        <dbReference type="SMART" id="SM00899"/>
    </source>
</evidence>
<dbReference type="SUPFAM" id="SSF50037">
    <property type="entry name" value="C-terminal domain of transcriptional repressors"/>
    <property type="match status" value="1"/>
</dbReference>
<comment type="caution">
    <text evidence="4">The sequence shown here is derived from an EMBL/GenBank/DDBJ whole genome shotgun (WGS) entry which is preliminary data.</text>
</comment>
<dbReference type="InterPro" id="IPR008988">
    <property type="entry name" value="Transcriptional_repressor_C"/>
</dbReference>
<evidence type="ECO:0000256" key="1">
    <source>
        <dbReference type="ARBA" id="ARBA00023004"/>
    </source>
</evidence>
<dbReference type="EMBL" id="BANJ01000052">
    <property type="protein sequence ID" value="GAO00591.1"/>
    <property type="molecule type" value="Genomic_DNA"/>
</dbReference>
<dbReference type="InterPro" id="IPR038157">
    <property type="entry name" value="FeoA_core_dom"/>
</dbReference>
<reference evidence="4 5" key="1">
    <citation type="submission" date="2012-11" db="EMBL/GenBank/DDBJ databases">
        <title>Whole genome sequence of Gluconacetobacter xylinus NBRC 13693.</title>
        <authorList>
            <person name="Azuma Y."/>
            <person name="Higashiura N."/>
            <person name="Hirakawa H."/>
            <person name="Matsushita K."/>
        </authorList>
    </citation>
    <scope>NUCLEOTIDE SEQUENCE [LARGE SCALE GENOMIC DNA]</scope>
    <source>
        <strain evidence="4 5">NBRC 13693</strain>
    </source>
</reference>
<dbReference type="AlphaFoldDB" id="A0A0D6QCA2"/>
<dbReference type="PANTHER" id="PTHR42954:SF2">
    <property type="entry name" value="FE(2+) TRANSPORT PROTEIN A"/>
    <property type="match status" value="1"/>
</dbReference>
<dbReference type="GeneID" id="79186572"/>
<evidence type="ECO:0000313" key="4">
    <source>
        <dbReference type="EMBL" id="GAO00591.1"/>
    </source>
</evidence>
<dbReference type="Pfam" id="PF04023">
    <property type="entry name" value="FeoA"/>
    <property type="match status" value="1"/>
</dbReference>
<evidence type="ECO:0000256" key="2">
    <source>
        <dbReference type="SAM" id="MobiDB-lite"/>
    </source>
</evidence>
<name>A0A0D6QCA2_KOMXY</name>
<dbReference type="InterPro" id="IPR052713">
    <property type="entry name" value="FeoA"/>
</dbReference>
<dbReference type="PANTHER" id="PTHR42954">
    <property type="entry name" value="FE(2+) TRANSPORT PROTEIN A"/>
    <property type="match status" value="1"/>
</dbReference>
<proteinExistence type="predicted"/>
<dbReference type="Proteomes" id="UP000032683">
    <property type="component" value="Unassembled WGS sequence"/>
</dbReference>
<feature type="domain" description="Ferrous iron transporter FeoA-like" evidence="3">
    <location>
        <begin position="1"/>
        <end position="77"/>
    </location>
</feature>
<evidence type="ECO:0000313" key="5">
    <source>
        <dbReference type="Proteomes" id="UP000032683"/>
    </source>
</evidence>
<organism evidence="4 5">
    <name type="scientific">Komagataeibacter xylinus NBRC 13693</name>
    <dbReference type="NCBI Taxonomy" id="1234668"/>
    <lineage>
        <taxon>Bacteria</taxon>
        <taxon>Pseudomonadati</taxon>
        <taxon>Pseudomonadota</taxon>
        <taxon>Alphaproteobacteria</taxon>
        <taxon>Acetobacterales</taxon>
        <taxon>Acetobacteraceae</taxon>
        <taxon>Komagataeibacter</taxon>
    </lineage>
</organism>
<gene>
    <name evidence="4" type="ORF">Gxy13693_052_027</name>
</gene>
<dbReference type="Gene3D" id="2.30.30.90">
    <property type="match status" value="1"/>
</dbReference>
<feature type="region of interest" description="Disordered" evidence="2">
    <location>
        <begin position="1"/>
        <end position="22"/>
    </location>
</feature>
<dbReference type="SMART" id="SM00899">
    <property type="entry name" value="FeoA"/>
    <property type="match status" value="1"/>
</dbReference>
<dbReference type="RefSeq" id="WP_010514220.1">
    <property type="nucleotide sequence ID" value="NZ_BANJ01000052.1"/>
</dbReference>
<accession>A0A0D6QCA2</accession>
<protein>
    <submittedName>
        <fullName evidence="4">Fe2+ transport protein A FeoA</fullName>
    </submittedName>
</protein>